<feature type="domain" description="DUF5683" evidence="2">
    <location>
        <begin position="58"/>
        <end position="204"/>
    </location>
</feature>
<keyword evidence="4" id="KW-1185">Reference proteome</keyword>
<reference evidence="3 4" key="1">
    <citation type="submission" date="2020-11" db="EMBL/GenBank/DDBJ databases">
        <title>Hymenobacter sp.</title>
        <authorList>
            <person name="Kim M.K."/>
        </authorList>
    </citation>
    <scope>NUCLEOTIDE SEQUENCE [LARGE SCALE GENOMIC DNA]</scope>
    <source>
        <strain evidence="3 4">BT594</strain>
    </source>
</reference>
<evidence type="ECO:0000256" key="1">
    <source>
        <dbReference type="SAM" id="SignalP"/>
    </source>
</evidence>
<feature type="chain" id="PRO_5046857234" description="DUF5683 domain-containing protein" evidence="1">
    <location>
        <begin position="25"/>
        <end position="210"/>
    </location>
</feature>
<dbReference type="EMBL" id="JADWYK010000012">
    <property type="protein sequence ID" value="MBG8555348.1"/>
    <property type="molecule type" value="Genomic_DNA"/>
</dbReference>
<gene>
    <name evidence="3" type="ORF">I5L79_17490</name>
</gene>
<protein>
    <recommendedName>
        <fullName evidence="2">DUF5683 domain-containing protein</fullName>
    </recommendedName>
</protein>
<evidence type="ECO:0000259" key="2">
    <source>
        <dbReference type="Pfam" id="PF18935"/>
    </source>
</evidence>
<accession>A0ABS0L5F6</accession>
<evidence type="ECO:0000313" key="4">
    <source>
        <dbReference type="Proteomes" id="UP000601099"/>
    </source>
</evidence>
<evidence type="ECO:0000313" key="3">
    <source>
        <dbReference type="EMBL" id="MBG8555348.1"/>
    </source>
</evidence>
<proteinExistence type="predicted"/>
<comment type="caution">
    <text evidence="3">The sequence shown here is derived from an EMBL/GenBank/DDBJ whole genome shotgun (WGS) entry which is preliminary data.</text>
</comment>
<dbReference type="Pfam" id="PF18935">
    <property type="entry name" value="DUF5683"/>
    <property type="match status" value="1"/>
</dbReference>
<dbReference type="RefSeq" id="WP_196956367.1">
    <property type="nucleotide sequence ID" value="NZ_JADWYK010000012.1"/>
</dbReference>
<name>A0ABS0L5F6_9BACT</name>
<dbReference type="InterPro" id="IPR043738">
    <property type="entry name" value="DUF5683"/>
</dbReference>
<dbReference type="Proteomes" id="UP000601099">
    <property type="component" value="Unassembled WGS sequence"/>
</dbReference>
<keyword evidence="1" id="KW-0732">Signal</keyword>
<feature type="signal peptide" evidence="1">
    <location>
        <begin position="1"/>
        <end position="24"/>
    </location>
</feature>
<organism evidence="3 4">
    <name type="scientific">Hymenobacter guriensis</name>
    <dbReference type="NCBI Taxonomy" id="2793065"/>
    <lineage>
        <taxon>Bacteria</taxon>
        <taxon>Pseudomonadati</taxon>
        <taxon>Bacteroidota</taxon>
        <taxon>Cytophagia</taxon>
        <taxon>Cytophagales</taxon>
        <taxon>Hymenobacteraceae</taxon>
        <taxon>Hymenobacter</taxon>
    </lineage>
</organism>
<sequence length="210" mass="23190">MASNPRVFLVVLLAAGLLTHAGQAQTVTAGPDSTQLSAPKAVKDSSRRTEKFLGWHVTRPKKAALLSAMLPGAGQIYNRKYWKLPLVYGALGFTIGTELVYQKYYKEYSIGLEARKRGNPDPGPNSSKETSADNVRVKLDRFRRGRDIWIAYSAVAYTLNIVDALVDAHLRDFDISDDLSLQWQPDVLRVPTAPYTPGVAVSLTLKSNKK</sequence>